<sequence>MASSSGPNNNHGNRPLQAVQQDIPLQDIDEKHEYGEKKEKNESVDTSNTLTIPLHPTFSHDPRVEITSPTSNRADMNRLNDDLELLRAERLISHQENTDTASRLKRGPEPDDTFNHPVHKETLTVKRKDTDALLYKFWCFLKKFPRFIRYLVYLLPGAGLLLIPVLIGRANGSSVTVGGVSLMWFGIWLQIVWGALWVSRMVTSLMPPLFYALARMAGSVNAHKWKDIGQQLELHTALFFWMLAVLVSYDPMLDDHVVDEPNTSLSWIRILERVIIAIFVLATLNWLEKICIQWIATSFHQRTYATRIENHKGEVRQLVHLYEYAKTHLESSDPFWQGTGNTDASGSQTPMRMFQDNAKQVLGKVGYVANRVGNDFMGRKVTANHPRRVVTELLRTTSSAHTLARLIYRSLVQPDQEHVSMADVRAAFATEEEAMAAFGVFDKDLNGDISLDEFEAVCNEISLEKKAIAASLKDLDSVIKRLDHVFFFIICVISIIVFISIISGSAAAGLASAGTSVLGLAWMLQATAQEFLQSIIFVFVKHPFDVGDRVTIYGSTGATLTGDDYYVTEISLLYTEFKKMQGHIVQAPNSVLNTLFILNQRRSNGLADVVPLVMRFGTPAEMIEELKSRMLDFCLQNKRDYRAEIISEMVSVDEVRSCQMNLIFFHKSNWQNELLRLNRHNKFVTHMMQQMVEIGIQPPMRADAGGSRENPLYWTGMQPPPAYGKEYEQDHDHQLHEAHSARPQRRPSVFSSNGSSVRPDRTESNMSDVQDVFESRKEHTFAQRLASIREKDRAARIEEEGEPRASTSALAPTTSHDNQSQTRSRIFGRARSSSRSQAHGQIV</sequence>
<dbReference type="CDD" id="cd00051">
    <property type="entry name" value="EFh"/>
    <property type="match status" value="1"/>
</dbReference>
<dbReference type="EMBL" id="KL660878">
    <property type="protein sequence ID" value="KFA60950.1"/>
    <property type="molecule type" value="Genomic_DNA"/>
</dbReference>
<dbReference type="InterPro" id="IPR058650">
    <property type="entry name" value="Msy1/2-like"/>
</dbReference>
<proteinExistence type="inferred from homology"/>
<dbReference type="SUPFAM" id="SSF47473">
    <property type="entry name" value="EF-hand"/>
    <property type="match status" value="1"/>
</dbReference>
<keyword evidence="4 8" id="KW-1133">Transmembrane helix</keyword>
<feature type="compositionally biased region" description="Polar residues" evidence="7">
    <location>
        <begin position="1"/>
        <end position="12"/>
    </location>
</feature>
<feature type="compositionally biased region" description="Polar residues" evidence="7">
    <location>
        <begin position="831"/>
        <end position="843"/>
    </location>
</feature>
<gene>
    <name evidence="10" type="ORF">S40285_02769</name>
</gene>
<evidence type="ECO:0000256" key="4">
    <source>
        <dbReference type="ARBA" id="ARBA00022989"/>
    </source>
</evidence>
<dbReference type="Pfam" id="PF25886">
    <property type="entry name" value="Msy1"/>
    <property type="match status" value="1"/>
</dbReference>
<accession>A0A084QAG5</accession>
<dbReference type="InterPro" id="IPR023408">
    <property type="entry name" value="MscS_beta-dom_sf"/>
</dbReference>
<evidence type="ECO:0000256" key="3">
    <source>
        <dbReference type="ARBA" id="ARBA00022692"/>
    </source>
</evidence>
<feature type="transmembrane region" description="Helical" evidence="8">
    <location>
        <begin position="270"/>
        <end position="287"/>
    </location>
</feature>
<dbReference type="PIRSF" id="PIRSF017209">
    <property type="entry name" value="Memb_At2g17000_prd"/>
    <property type="match status" value="1"/>
</dbReference>
<evidence type="ECO:0000256" key="2">
    <source>
        <dbReference type="ARBA" id="ARBA00008017"/>
    </source>
</evidence>
<feature type="domain" description="EF-hand" evidence="9">
    <location>
        <begin position="429"/>
        <end position="464"/>
    </location>
</feature>
<comment type="subcellular location">
    <subcellularLocation>
        <location evidence="1">Endomembrane system</location>
        <topology evidence="1">Multi-pass membrane protein</topology>
    </subcellularLocation>
    <subcellularLocation>
        <location evidence="6">Endoplasmic reticulum membrane</location>
    </subcellularLocation>
</comment>
<dbReference type="InterPro" id="IPR006685">
    <property type="entry name" value="MscS_channel_2nd"/>
</dbReference>
<keyword evidence="11" id="KW-1185">Reference proteome</keyword>
<name>A0A084QAG5_STAC4</name>
<comment type="similarity">
    <text evidence="2 6">Belongs to the MscS (TC 1.A.23) family.</text>
</comment>
<evidence type="ECO:0000256" key="6">
    <source>
        <dbReference type="PIRNR" id="PIRNR017209"/>
    </source>
</evidence>
<dbReference type="GO" id="GO:0005509">
    <property type="term" value="F:calcium ion binding"/>
    <property type="evidence" value="ECO:0007669"/>
    <property type="project" value="InterPro"/>
</dbReference>
<dbReference type="InParanoid" id="A0A084QAG5"/>
<feature type="region of interest" description="Disordered" evidence="7">
    <location>
        <begin position="96"/>
        <end position="117"/>
    </location>
</feature>
<dbReference type="PROSITE" id="PS50222">
    <property type="entry name" value="EF_HAND_2"/>
    <property type="match status" value="1"/>
</dbReference>
<feature type="compositionally biased region" description="Basic and acidic residues" evidence="7">
    <location>
        <begin position="28"/>
        <end position="43"/>
    </location>
</feature>
<feature type="compositionally biased region" description="Basic and acidic residues" evidence="7">
    <location>
        <begin position="725"/>
        <end position="740"/>
    </location>
</feature>
<protein>
    <recommendedName>
        <fullName evidence="6">Mechanosensitive ion channel protein</fullName>
    </recommendedName>
</protein>
<evidence type="ECO:0000256" key="5">
    <source>
        <dbReference type="ARBA" id="ARBA00023136"/>
    </source>
</evidence>
<keyword evidence="3 8" id="KW-0812">Transmembrane</keyword>
<dbReference type="OrthoDB" id="544685at2759"/>
<dbReference type="STRING" id="1283841.A0A084QAG5"/>
<keyword evidence="5 6" id="KW-0472">Membrane</keyword>
<dbReference type="AlphaFoldDB" id="A0A084QAG5"/>
<evidence type="ECO:0000256" key="8">
    <source>
        <dbReference type="SAM" id="Phobius"/>
    </source>
</evidence>
<feature type="transmembrane region" description="Helical" evidence="8">
    <location>
        <begin position="485"/>
        <end position="508"/>
    </location>
</feature>
<keyword evidence="6" id="KW-0256">Endoplasmic reticulum</keyword>
<dbReference type="GO" id="GO:0005262">
    <property type="term" value="F:calcium channel activity"/>
    <property type="evidence" value="ECO:0007669"/>
    <property type="project" value="TreeGrafter"/>
</dbReference>
<evidence type="ECO:0000313" key="10">
    <source>
        <dbReference type="EMBL" id="KFA60950.1"/>
    </source>
</evidence>
<dbReference type="InterPro" id="IPR002048">
    <property type="entry name" value="EF_hand_dom"/>
</dbReference>
<dbReference type="Gene3D" id="2.30.30.60">
    <property type="match status" value="1"/>
</dbReference>
<feature type="compositionally biased region" description="Polar residues" evidence="7">
    <location>
        <begin position="805"/>
        <end position="824"/>
    </location>
</feature>
<feature type="region of interest" description="Disordered" evidence="7">
    <location>
        <begin position="794"/>
        <end position="843"/>
    </location>
</feature>
<dbReference type="GO" id="GO:0005789">
    <property type="term" value="C:endoplasmic reticulum membrane"/>
    <property type="evidence" value="ECO:0007669"/>
    <property type="project" value="UniProtKB-SubCell"/>
</dbReference>
<evidence type="ECO:0000256" key="1">
    <source>
        <dbReference type="ARBA" id="ARBA00004127"/>
    </source>
</evidence>
<dbReference type="Pfam" id="PF00924">
    <property type="entry name" value="MS_channel_2nd"/>
    <property type="match status" value="1"/>
</dbReference>
<evidence type="ECO:0000313" key="11">
    <source>
        <dbReference type="Proteomes" id="UP000028524"/>
    </source>
</evidence>
<dbReference type="PANTHER" id="PTHR31323:SF15">
    <property type="entry name" value="MECHANOSENSITIVE ION CHANNEL PROTEIN MSY1"/>
    <property type="match status" value="1"/>
</dbReference>
<dbReference type="InterPro" id="IPR010920">
    <property type="entry name" value="LSM_dom_sf"/>
</dbReference>
<reference evidence="10 11" key="1">
    <citation type="journal article" date="2014" name="BMC Genomics">
        <title>Comparative genome sequencing reveals chemotype-specific gene clusters in the toxigenic black mold Stachybotrys.</title>
        <authorList>
            <person name="Semeiks J."/>
            <person name="Borek D."/>
            <person name="Otwinowski Z."/>
            <person name="Grishin N.V."/>
        </authorList>
    </citation>
    <scope>NUCLEOTIDE SEQUENCE [LARGE SCALE GENOMIC DNA]</scope>
    <source>
        <strain evidence="10 11">IBT 40285</strain>
    </source>
</reference>
<dbReference type="PANTHER" id="PTHR31323">
    <property type="entry name" value="MECHANOSENSITIVE ION CHANNEL PROTEIN MSY2"/>
    <property type="match status" value="1"/>
</dbReference>
<evidence type="ECO:0000256" key="7">
    <source>
        <dbReference type="SAM" id="MobiDB-lite"/>
    </source>
</evidence>
<feature type="region of interest" description="Disordered" evidence="7">
    <location>
        <begin position="701"/>
        <end position="766"/>
    </location>
</feature>
<dbReference type="Proteomes" id="UP000028524">
    <property type="component" value="Unassembled WGS sequence"/>
</dbReference>
<dbReference type="HOGENOM" id="CLU_010480_1_0_1"/>
<organism evidence="10 11">
    <name type="scientific">Stachybotrys chlorohalonatus (strain IBT 40285)</name>
    <dbReference type="NCBI Taxonomy" id="1283841"/>
    <lineage>
        <taxon>Eukaryota</taxon>
        <taxon>Fungi</taxon>
        <taxon>Dikarya</taxon>
        <taxon>Ascomycota</taxon>
        <taxon>Pezizomycotina</taxon>
        <taxon>Sordariomycetes</taxon>
        <taxon>Hypocreomycetidae</taxon>
        <taxon>Hypocreales</taxon>
        <taxon>Stachybotryaceae</taxon>
        <taxon>Stachybotrys</taxon>
    </lineage>
</organism>
<dbReference type="GO" id="GO:0006874">
    <property type="term" value="P:intracellular calcium ion homeostasis"/>
    <property type="evidence" value="ECO:0007669"/>
    <property type="project" value="TreeGrafter"/>
</dbReference>
<evidence type="ECO:0000259" key="9">
    <source>
        <dbReference type="PROSITE" id="PS50222"/>
    </source>
</evidence>
<feature type="region of interest" description="Disordered" evidence="7">
    <location>
        <begin position="1"/>
        <end position="76"/>
    </location>
</feature>
<dbReference type="SUPFAM" id="SSF50182">
    <property type="entry name" value="Sm-like ribonucleoproteins"/>
    <property type="match status" value="1"/>
</dbReference>
<feature type="transmembrane region" description="Helical" evidence="8">
    <location>
        <begin position="150"/>
        <end position="167"/>
    </location>
</feature>
<dbReference type="InterPro" id="IPR016688">
    <property type="entry name" value="MscS-like_plants/fungi"/>
</dbReference>
<dbReference type="Gene3D" id="1.10.238.10">
    <property type="entry name" value="EF-hand"/>
    <property type="match status" value="1"/>
</dbReference>
<dbReference type="InterPro" id="IPR011992">
    <property type="entry name" value="EF-hand-dom_pair"/>
</dbReference>
<dbReference type="OMA" id="FWWLGIE"/>